<keyword evidence="2" id="KW-1133">Transmembrane helix</keyword>
<dbReference type="InterPro" id="IPR010656">
    <property type="entry name" value="DctM"/>
</dbReference>
<dbReference type="InterPro" id="IPR011853">
    <property type="entry name" value="TRAP_DctM-Dct_fused"/>
</dbReference>
<comment type="caution">
    <text evidence="4">The sequence shown here is derived from an EMBL/GenBank/DDBJ whole genome shotgun (WGS) entry which is preliminary data.</text>
</comment>
<evidence type="ECO:0000256" key="1">
    <source>
        <dbReference type="SAM" id="MobiDB-lite"/>
    </source>
</evidence>
<dbReference type="PANTHER" id="PTHR43849">
    <property type="entry name" value="BLL3936 PROTEIN"/>
    <property type="match status" value="1"/>
</dbReference>
<dbReference type="RefSeq" id="WP_135479732.1">
    <property type="nucleotide sequence ID" value="NZ_SIJK02000036.1"/>
</dbReference>
<dbReference type="Pfam" id="PF06808">
    <property type="entry name" value="DctM"/>
    <property type="match status" value="1"/>
</dbReference>
<sequence length="733" mass="79501">MAGQSAPEPEKKKPEEDPQAILAALSTPSTEDVIQDEKLRAIVEKEEPSTRQLNRFWAMVVSVISVGMAGFYIYTAGTLPAPVQWQRGLYVMLTFILILLLYPAIPRKSKVRPWMENILERLPGWLRMVLAPTSGPSLIDLILMALTVGVVGYYILNFKELQFRAGAYNYNDYIVASVGLLISLEIARRVLGWSMTIIGGMFILYLRFGSVLYDIPILSTFAHRGRSAERTATTLFFDQEGVFGIMANVLVSYVILFIFFGAFLRKSGASRFFIDLPLALAGRSVGGPAKVAVISSALFGSISGSAIANTVSTGAFTIPLMKRSGFRPHVAGAIEPSASIGGAFMPPVMGAGAFLMAELTAIPYPTIVLISIFPAILYFLSVLTMVHFEAKKYNLRGIETGVRAIDIIRKEWYMSVPLLVLVIMMMSGFSPGYSAFWSILSCVALMYTMPNNAADFKNPAALGGSMLQAIGRSTVRVVRSVIEAMEEGVRDTLVIGATVGVIGMIVGTIYATGIGGRFAKIITDLAGGNVVLAILLIGLASLVLGMGVPVTAAYLITAVIMVPALTDLGVALIAAHMIVYWFSQDSNITPPVCVAAYAGAAIAGADPWKTGWTAFKFAKLLYVMPFLFAFSPAILLIGHGGQPLQEMMWGEVALAFFSGFMGTIAFSAVSMFYLVRQTTWWEWTIAAIGAFLCFWPNLATDLIGIAIFASVWFWQYYDVKRRGKPVAPAQPVT</sequence>
<feature type="transmembrane region" description="Helical" evidence="2">
    <location>
        <begin position="418"/>
        <end position="447"/>
    </location>
</feature>
<feature type="transmembrane region" description="Helical" evidence="2">
    <location>
        <begin position="652"/>
        <end position="675"/>
    </location>
</feature>
<feature type="transmembrane region" description="Helical" evidence="2">
    <location>
        <begin position="493"/>
        <end position="513"/>
    </location>
</feature>
<organism evidence="4 5">
    <name type="scientific">Candidatus Chloroploca mongolica</name>
    <dbReference type="NCBI Taxonomy" id="2528176"/>
    <lineage>
        <taxon>Bacteria</taxon>
        <taxon>Bacillati</taxon>
        <taxon>Chloroflexota</taxon>
        <taxon>Chloroflexia</taxon>
        <taxon>Chloroflexales</taxon>
        <taxon>Chloroflexineae</taxon>
        <taxon>Oscillochloridaceae</taxon>
        <taxon>Candidatus Chloroploca</taxon>
    </lineage>
</organism>
<evidence type="ECO:0000256" key="2">
    <source>
        <dbReference type="SAM" id="Phobius"/>
    </source>
</evidence>
<dbReference type="Proteomes" id="UP001193081">
    <property type="component" value="Unassembled WGS sequence"/>
</dbReference>
<keyword evidence="2" id="KW-0812">Transmembrane</keyword>
<feature type="transmembrane region" description="Helical" evidence="2">
    <location>
        <begin position="242"/>
        <end position="264"/>
    </location>
</feature>
<reference evidence="4 5" key="1">
    <citation type="submission" date="2021-03" db="EMBL/GenBank/DDBJ databases">
        <authorList>
            <person name="Grouzdev D.S."/>
        </authorList>
    </citation>
    <scope>NUCLEOTIDE SEQUENCE [LARGE SCALE GENOMIC DNA]</scope>
    <source>
        <strain evidence="4 5">M50-1</strain>
    </source>
</reference>
<feature type="region of interest" description="Disordered" evidence="1">
    <location>
        <begin position="1"/>
        <end position="20"/>
    </location>
</feature>
<dbReference type="NCBIfam" id="TIGR02123">
    <property type="entry name" value="TRAP_fused"/>
    <property type="match status" value="1"/>
</dbReference>
<evidence type="ECO:0000313" key="4">
    <source>
        <dbReference type="EMBL" id="MBP1467539.1"/>
    </source>
</evidence>
<feature type="domain" description="TRAP C4-dicarboxylate transport system permease DctM subunit" evidence="3">
    <location>
        <begin position="179"/>
        <end position="637"/>
    </location>
</feature>
<feature type="transmembrane region" description="Helical" evidence="2">
    <location>
        <begin position="87"/>
        <end position="105"/>
    </location>
</feature>
<feature type="transmembrane region" description="Helical" evidence="2">
    <location>
        <begin position="620"/>
        <end position="640"/>
    </location>
</feature>
<feature type="transmembrane region" description="Helical" evidence="2">
    <location>
        <begin position="525"/>
        <end position="546"/>
    </location>
</feature>
<keyword evidence="2" id="KW-0472">Membrane</keyword>
<keyword evidence="5" id="KW-1185">Reference proteome</keyword>
<dbReference type="EMBL" id="SIJK02000036">
    <property type="protein sequence ID" value="MBP1467539.1"/>
    <property type="molecule type" value="Genomic_DNA"/>
</dbReference>
<dbReference type="PANTHER" id="PTHR43849:SF2">
    <property type="entry name" value="BLL3936 PROTEIN"/>
    <property type="match status" value="1"/>
</dbReference>
<feature type="transmembrane region" description="Helical" evidence="2">
    <location>
        <begin position="137"/>
        <end position="156"/>
    </location>
</feature>
<evidence type="ECO:0000259" key="3">
    <source>
        <dbReference type="Pfam" id="PF06808"/>
    </source>
</evidence>
<feature type="transmembrane region" description="Helical" evidence="2">
    <location>
        <begin position="687"/>
        <end position="714"/>
    </location>
</feature>
<feature type="transmembrane region" description="Helical" evidence="2">
    <location>
        <begin position="199"/>
        <end position="222"/>
    </location>
</feature>
<feature type="transmembrane region" description="Helical" evidence="2">
    <location>
        <begin position="362"/>
        <end position="386"/>
    </location>
</feature>
<feature type="transmembrane region" description="Helical" evidence="2">
    <location>
        <begin position="552"/>
        <end position="581"/>
    </location>
</feature>
<feature type="transmembrane region" description="Helical" evidence="2">
    <location>
        <begin position="56"/>
        <end position="75"/>
    </location>
</feature>
<accession>A0ABS4DDL3</accession>
<name>A0ABS4DDL3_9CHLR</name>
<protein>
    <submittedName>
        <fullName evidence="4">TRAP transporter permease</fullName>
    </submittedName>
</protein>
<proteinExistence type="predicted"/>
<evidence type="ECO:0000313" key="5">
    <source>
        <dbReference type="Proteomes" id="UP001193081"/>
    </source>
</evidence>
<gene>
    <name evidence="4" type="ORF">EYB53_017635</name>
</gene>